<protein>
    <submittedName>
        <fullName evidence="1">Uncharacterized protein</fullName>
    </submittedName>
</protein>
<organismHost>
    <name type="scientific">Pseudomonas chlororaphis</name>
    <dbReference type="NCBI Taxonomy" id="587753"/>
</organismHost>
<gene>
    <name evidence="1" type="ORF">201phi2-1p012</name>
</gene>
<proteinExistence type="predicted"/>
<name>B3FJY8_BP201</name>
<dbReference type="RefSeq" id="YP_001956738.1">
    <property type="nucleotide sequence ID" value="NC_010821.1"/>
</dbReference>
<accession>B3FJY8</accession>
<sequence length="63" mass="7125">MDFNYRVKVLGTSLQQLLDMGFAVNAHDCQPGEYWVIGCGRTSLENQVVHHSLTTITPYEAIR</sequence>
<dbReference type="Proteomes" id="UP000002421">
    <property type="component" value="Segment"/>
</dbReference>
<dbReference type="EMBL" id="EU197055">
    <property type="protein sequence ID" value="ABY62846.1"/>
    <property type="molecule type" value="Genomic_DNA"/>
</dbReference>
<organism evidence="1 2">
    <name type="scientific">Pseudomonas phage 201phi2-1</name>
    <name type="common">Pseudomonas chlororaphis phage 201phi2-1</name>
    <dbReference type="NCBI Taxonomy" id="198110"/>
    <lineage>
        <taxon>Viruses</taxon>
        <taxon>Duplodnaviria</taxon>
        <taxon>Heunggongvirae</taxon>
        <taxon>Uroviricota</taxon>
        <taxon>Caudoviricetes</taxon>
        <taxon>Chimalliviridae</taxon>
        <taxon>Serwervirus</taxon>
        <taxon>Serwervirus 201phi21</taxon>
    </lineage>
</organism>
<evidence type="ECO:0000313" key="1">
    <source>
        <dbReference type="EMBL" id="ABY62846.1"/>
    </source>
</evidence>
<reference evidence="1 2" key="1">
    <citation type="journal article" date="2008" name="Virology">
        <title>Characterization of Pseudomonas chlororaphis myovirus 201varphi2-1 via genomic sequencing, mass spectrometry, and electron microscopy.</title>
        <authorList>
            <person name="Thomas J.A."/>
            <person name="Rolando M.R."/>
            <person name="Carroll C.A."/>
            <person name="Shen P.S."/>
            <person name="Belnap D.M."/>
            <person name="Weintraub S.T."/>
            <person name="Serwer P."/>
            <person name="Hardies S.C."/>
        </authorList>
    </citation>
    <scope>NUCLEOTIDE SEQUENCE</scope>
</reference>
<evidence type="ECO:0000313" key="2">
    <source>
        <dbReference type="Proteomes" id="UP000002421"/>
    </source>
</evidence>
<dbReference type="KEGG" id="vg:6372656"/>
<keyword evidence="2" id="KW-1185">Reference proteome</keyword>